<proteinExistence type="predicted"/>
<feature type="domain" description="Peptidoglycan binding-like" evidence="1">
    <location>
        <begin position="284"/>
        <end position="320"/>
    </location>
</feature>
<dbReference type="PANTHER" id="PTHR34700">
    <property type="entry name" value="POTASSIUM BINDING PROTEIN KBP"/>
    <property type="match status" value="1"/>
</dbReference>
<dbReference type="InterPro" id="IPR052196">
    <property type="entry name" value="Bact_Kbp"/>
</dbReference>
<dbReference type="InterPro" id="IPR002477">
    <property type="entry name" value="Peptidoglycan-bd-like"/>
</dbReference>
<dbReference type="CDD" id="cd00118">
    <property type="entry name" value="LysM"/>
    <property type="match status" value="1"/>
</dbReference>
<dbReference type="InterPro" id="IPR036366">
    <property type="entry name" value="PGBDSf"/>
</dbReference>
<dbReference type="EMBL" id="CACRSQ010000002">
    <property type="protein sequence ID" value="VYS73558.1"/>
    <property type="molecule type" value="Genomic_DNA"/>
</dbReference>
<dbReference type="AlphaFoldDB" id="A0A6N2QZA6"/>
<dbReference type="Gene3D" id="3.10.350.10">
    <property type="entry name" value="LysM domain"/>
    <property type="match status" value="1"/>
</dbReference>
<dbReference type="InterPro" id="IPR018392">
    <property type="entry name" value="LysM"/>
</dbReference>
<dbReference type="InterPro" id="IPR036779">
    <property type="entry name" value="LysM_dom_sf"/>
</dbReference>
<protein>
    <submittedName>
        <fullName evidence="2">LysM domain/BON superfamily protein</fullName>
    </submittedName>
</protein>
<dbReference type="Pfam" id="PF01471">
    <property type="entry name" value="PG_binding_1"/>
    <property type="match status" value="1"/>
</dbReference>
<evidence type="ECO:0000313" key="2">
    <source>
        <dbReference type="EMBL" id="VYS73558.1"/>
    </source>
</evidence>
<reference evidence="2" key="1">
    <citation type="submission" date="2019-11" db="EMBL/GenBank/DDBJ databases">
        <authorList>
            <person name="Feng L."/>
        </authorList>
    </citation>
    <scope>NUCLEOTIDE SEQUENCE</scope>
    <source>
        <strain evidence="2">AcaccaeLFYP115</strain>
    </source>
</reference>
<dbReference type="SUPFAM" id="SSF47090">
    <property type="entry name" value="PGBD-like"/>
    <property type="match status" value="1"/>
</dbReference>
<name>A0A6N2QZA6_9FIRM</name>
<gene>
    <name evidence="2" type="ORF">ACLFYP115_00138</name>
</gene>
<dbReference type="InterPro" id="IPR036365">
    <property type="entry name" value="PGBD-like_sf"/>
</dbReference>
<evidence type="ECO:0000259" key="1">
    <source>
        <dbReference type="Pfam" id="PF01471"/>
    </source>
</evidence>
<dbReference type="PANTHER" id="PTHR34700:SF4">
    <property type="entry name" value="PHAGE-LIKE ELEMENT PBSX PROTEIN XKDP"/>
    <property type="match status" value="1"/>
</dbReference>
<dbReference type="Gene3D" id="1.10.101.10">
    <property type="entry name" value="PGBD-like superfamily/PGBD"/>
    <property type="match status" value="1"/>
</dbReference>
<sequence>MEIKISEAGNSKKYIKVPLLPEELSYSSTTRFQEYEILDLGEVKLPRGRNLSTVSWEGIFPAVSRDTLSFVKKQNTALNSPSYYINYIQDWKKNHKKLNLEIPGTTLKKLPVYIEEFSYHIASLGDYNYSISLVEAADLSLNKTVKKRASGKSTKKYKVRTNKETLRDIAKKFYGDGQKYKTIYKANKSLIDKKNASQRKKGIKTKPYQIYQGQVLTIPSVSGSSKKKTSVVALQKAINKDKYAKLSVNGKLDAKTKNAMKKIVIRSGKRGEVVKFVQGKVGTTKDGICGSKTVKAIKAYQRKHNLKVDGMAGYNTLIKMVS</sequence>
<dbReference type="RefSeq" id="WP_006566114.1">
    <property type="nucleotide sequence ID" value="NZ_BAABZP010000001.1"/>
</dbReference>
<accession>A0A6N2QZA6</accession>
<organism evidence="2">
    <name type="scientific">Anaerostipes caccae</name>
    <dbReference type="NCBI Taxonomy" id="105841"/>
    <lineage>
        <taxon>Bacteria</taxon>
        <taxon>Bacillati</taxon>
        <taxon>Bacillota</taxon>
        <taxon>Clostridia</taxon>
        <taxon>Lachnospirales</taxon>
        <taxon>Lachnospiraceae</taxon>
        <taxon>Anaerostipes</taxon>
    </lineage>
</organism>